<dbReference type="GO" id="GO:0043531">
    <property type="term" value="F:ADP binding"/>
    <property type="evidence" value="ECO:0007669"/>
    <property type="project" value="InterPro"/>
</dbReference>
<dbReference type="OrthoDB" id="572669at2"/>
<protein>
    <recommendedName>
        <fullName evidence="1">AAA+ ATPase domain-containing protein</fullName>
    </recommendedName>
</protein>
<comment type="caution">
    <text evidence="3">The sequence shown here is derived from an EMBL/GenBank/DDBJ whole genome shotgun (WGS) entry which is preliminary data.</text>
</comment>
<gene>
    <name evidence="3" type="ORF">BC008_00805</name>
    <name evidence="2" type="ORF">BC008_13940</name>
</gene>
<dbReference type="EMBL" id="LMTZ01000065">
    <property type="protein sequence ID" value="KST68441.1"/>
    <property type="molecule type" value="Genomic_DNA"/>
</dbReference>
<name>A0A0V7ZV56_9CYAN</name>
<sequence>MNSSNNFLSYEDTLDKFNILLISKRGKPLTKAETVLVRGIYHEQKYSEIADNSEYSYNYLQTTLGPKFFKQLTRILGEGEINKNSLKIFLDKLAGKVKCEKLSQEYLNKIIGGTLPSLSDFYGRTAEISQLREKIIIERNRCVSIIGVAGIGKSTLAAQLLASISLEKQVNFNCFVWKSVRHRPPLQDLVMELLAMVDPAHNFSGLPDNNSSRVSALLKVLRKKNCLIVLDDFSFPDTDTSYRTFVQRLAEEEHQSCFVFTTRELQCITKELILYRPIDCIRLGGLDNAAAMQMLFDLGLKDKDACEQLVIKYRGNPSELKELAHRIHNIFGNEKAFFQNPTTLVSRKFSLMLDEMFTGTLTQLQKQVLQYIDTKTNELTSIKISKLLTDLKKNTGIDSISEIVKAIEKLEEYSLIEKQKSPEDKETSFTLQPIIKKYIKTKSLALD</sequence>
<reference evidence="3 4" key="1">
    <citation type="journal article" date="2015" name="Genome Announc.">
        <title>Draft Genome of the Euendolithic (true boring) Cyanobacterium Mastigocoleus testarum strain BC008.</title>
        <authorList>
            <person name="Guida B.S."/>
            <person name="Garcia-Pichel F."/>
        </authorList>
    </citation>
    <scope>NUCLEOTIDE SEQUENCE [LARGE SCALE GENOMIC DNA]</scope>
    <source>
        <strain evidence="3 4">BC008</strain>
    </source>
</reference>
<proteinExistence type="predicted"/>
<dbReference type="RefSeq" id="WP_027845649.1">
    <property type="nucleotide sequence ID" value="NZ_LMTZ01000065.1"/>
</dbReference>
<evidence type="ECO:0000313" key="3">
    <source>
        <dbReference type="EMBL" id="KST68441.1"/>
    </source>
</evidence>
<dbReference type="InterPro" id="IPR027417">
    <property type="entry name" value="P-loop_NTPase"/>
</dbReference>
<dbReference type="PANTHER" id="PTHR36766:SF30">
    <property type="entry name" value="TIR-NBS TYPE DISEASE RESISTANCE PROTEIN-RELATED"/>
    <property type="match status" value="1"/>
</dbReference>
<keyword evidence="4" id="KW-1185">Reference proteome</keyword>
<dbReference type="Pfam" id="PF00931">
    <property type="entry name" value="NB-ARC"/>
    <property type="match status" value="1"/>
</dbReference>
<dbReference type="InterPro" id="IPR003593">
    <property type="entry name" value="AAA+_ATPase"/>
</dbReference>
<dbReference type="AlphaFoldDB" id="A0A0V7ZV56"/>
<dbReference type="SUPFAM" id="SSF52540">
    <property type="entry name" value="P-loop containing nucleoside triphosphate hydrolases"/>
    <property type="match status" value="1"/>
</dbReference>
<organism evidence="3 4">
    <name type="scientific">Mastigocoleus testarum BC008</name>
    <dbReference type="NCBI Taxonomy" id="371196"/>
    <lineage>
        <taxon>Bacteria</taxon>
        <taxon>Bacillati</taxon>
        <taxon>Cyanobacteriota</taxon>
        <taxon>Cyanophyceae</taxon>
        <taxon>Nostocales</taxon>
        <taxon>Hapalosiphonaceae</taxon>
        <taxon>Mastigocoleus</taxon>
    </lineage>
</organism>
<dbReference type="Gene3D" id="3.40.50.300">
    <property type="entry name" value="P-loop containing nucleotide triphosphate hydrolases"/>
    <property type="match status" value="1"/>
</dbReference>
<dbReference type="InterPro" id="IPR002182">
    <property type="entry name" value="NB-ARC"/>
</dbReference>
<dbReference type="SMART" id="SM00382">
    <property type="entry name" value="AAA"/>
    <property type="match status" value="1"/>
</dbReference>
<dbReference type="PANTHER" id="PTHR36766">
    <property type="entry name" value="PLANT BROAD-SPECTRUM MILDEW RESISTANCE PROTEIN RPW8"/>
    <property type="match status" value="1"/>
</dbReference>
<dbReference type="Proteomes" id="UP000053372">
    <property type="component" value="Unassembled WGS sequence"/>
</dbReference>
<dbReference type="InterPro" id="IPR058651">
    <property type="entry name" value="HTH_VMAP-M9"/>
</dbReference>
<accession>A0A0V7ZV56</accession>
<evidence type="ECO:0000313" key="4">
    <source>
        <dbReference type="Proteomes" id="UP000053372"/>
    </source>
</evidence>
<feature type="domain" description="AAA+ ATPase" evidence="1">
    <location>
        <begin position="139"/>
        <end position="288"/>
    </location>
</feature>
<evidence type="ECO:0000259" key="1">
    <source>
        <dbReference type="SMART" id="SM00382"/>
    </source>
</evidence>
<dbReference type="EMBL" id="LMTZ01000137">
    <property type="protein sequence ID" value="KST63560.1"/>
    <property type="molecule type" value="Genomic_DNA"/>
</dbReference>
<dbReference type="Pfam" id="PF26355">
    <property type="entry name" value="HTH_VMAP-M9"/>
    <property type="match status" value="1"/>
</dbReference>
<evidence type="ECO:0000313" key="2">
    <source>
        <dbReference type="EMBL" id="KST63560.1"/>
    </source>
</evidence>
<dbReference type="PRINTS" id="PR00364">
    <property type="entry name" value="DISEASERSIST"/>
</dbReference>